<evidence type="ECO:0000313" key="2">
    <source>
        <dbReference type="Proteomes" id="UP000499080"/>
    </source>
</evidence>
<protein>
    <recommendedName>
        <fullName evidence="3">DDE-1 domain-containing protein</fullName>
    </recommendedName>
</protein>
<gene>
    <name evidence="1" type="ORF">AVEN_120778_1</name>
</gene>
<dbReference type="Proteomes" id="UP000499080">
    <property type="component" value="Unassembled WGS sequence"/>
</dbReference>
<evidence type="ECO:0008006" key="3">
    <source>
        <dbReference type="Google" id="ProtNLM"/>
    </source>
</evidence>
<dbReference type="OrthoDB" id="6157693at2759"/>
<dbReference type="EMBL" id="BGPR01026425">
    <property type="protein sequence ID" value="GBN96129.1"/>
    <property type="molecule type" value="Genomic_DNA"/>
</dbReference>
<name>A0A4Y2T9P8_ARAVE</name>
<comment type="caution">
    <text evidence="1">The sequence shown here is derived from an EMBL/GenBank/DDBJ whole genome shotgun (WGS) entry which is preliminary data.</text>
</comment>
<keyword evidence="2" id="KW-1185">Reference proteome</keyword>
<organism evidence="1 2">
    <name type="scientific">Araneus ventricosus</name>
    <name type="common">Orbweaver spider</name>
    <name type="synonym">Epeira ventricosa</name>
    <dbReference type="NCBI Taxonomy" id="182803"/>
    <lineage>
        <taxon>Eukaryota</taxon>
        <taxon>Metazoa</taxon>
        <taxon>Ecdysozoa</taxon>
        <taxon>Arthropoda</taxon>
        <taxon>Chelicerata</taxon>
        <taxon>Arachnida</taxon>
        <taxon>Araneae</taxon>
        <taxon>Araneomorphae</taxon>
        <taxon>Entelegynae</taxon>
        <taxon>Araneoidea</taxon>
        <taxon>Araneidae</taxon>
        <taxon>Araneus</taxon>
    </lineage>
</organism>
<proteinExistence type="predicted"/>
<reference evidence="1 2" key="1">
    <citation type="journal article" date="2019" name="Sci. Rep.">
        <title>Orb-weaving spider Araneus ventricosus genome elucidates the spidroin gene catalogue.</title>
        <authorList>
            <person name="Kono N."/>
            <person name="Nakamura H."/>
            <person name="Ohtoshi R."/>
            <person name="Moran D.A.P."/>
            <person name="Shinohara A."/>
            <person name="Yoshida Y."/>
            <person name="Fujiwara M."/>
            <person name="Mori M."/>
            <person name="Tomita M."/>
            <person name="Arakawa K."/>
        </authorList>
    </citation>
    <scope>NUCLEOTIDE SEQUENCE [LARGE SCALE GENOMIC DNA]</scope>
</reference>
<sequence length="157" mass="17767">MISAIEKNETVQESIDLRKSIAEHYKVWEFDATAETICNCFKRGGFSNQTDDSDSDDEDAILADLKEKWKIVEGNGRITDDATLSGILEVDTELLTASYPTDEEILKSLMDNNKGQGNDSYSENEMLQSFETIKRGFQMEENVPDSIFISLIKCENF</sequence>
<accession>A0A4Y2T9P8</accession>
<evidence type="ECO:0000313" key="1">
    <source>
        <dbReference type="EMBL" id="GBN96129.1"/>
    </source>
</evidence>
<dbReference type="AlphaFoldDB" id="A0A4Y2T9P8"/>